<reference evidence="1 2" key="1">
    <citation type="journal article" date="2018" name="Mol. Biol. Evol.">
        <title>Broad Genomic Sampling Reveals a Smut Pathogenic Ancestry of the Fungal Clade Ustilaginomycotina.</title>
        <authorList>
            <person name="Kijpornyongpan T."/>
            <person name="Mondo S.J."/>
            <person name="Barry K."/>
            <person name="Sandor L."/>
            <person name="Lee J."/>
            <person name="Lipzen A."/>
            <person name="Pangilinan J."/>
            <person name="LaButti K."/>
            <person name="Hainaut M."/>
            <person name="Henrissat B."/>
            <person name="Grigoriev I.V."/>
            <person name="Spatafora J.W."/>
            <person name="Aime M.C."/>
        </authorList>
    </citation>
    <scope>NUCLEOTIDE SEQUENCE [LARGE SCALE GENOMIC DNA]</scope>
    <source>
        <strain evidence="1 2">MCA 3882</strain>
    </source>
</reference>
<dbReference type="RefSeq" id="XP_025353436.1">
    <property type="nucleotide sequence ID" value="XM_025500952.1"/>
</dbReference>
<dbReference type="AlphaFoldDB" id="A0A316V7G5"/>
<name>A0A316V7G5_9BASI</name>
<keyword evidence="2" id="KW-1185">Reference proteome</keyword>
<gene>
    <name evidence="1" type="ORF">FA14DRAFT_179792</name>
</gene>
<sequence length="343" mass="39185">MTILASSSNRIASICRQEYRSTQQERSEQQLTMNALEFQLGLQWCSSIAWEFSHCMGSDDVIRFWGNRYTPNAKDVAELLQYLRSHPVSGSRGLGQIFVLLRAHLAIIVIETWQKLHGEAPFVHSRVRRTPERSIKERHAILGKILKDYEEKCEQSKALRYTWLEHHQEPEAQLILNWLDLEGLSFFLMISGRALYYALQEDENADEALQFTPDFLYRMITGKASNDLIREFVFYHGDNRIDTGESVLMVASSLTSLQSSLQRDLVVPTLVTCGYIMEACMLGMEAHGTSARYWQALPRRSTSWQIGIKGTIKMLHRIQDVPEEHGGITTTISRILAGMAEGI</sequence>
<evidence type="ECO:0000313" key="1">
    <source>
        <dbReference type="EMBL" id="PWN33134.1"/>
    </source>
</evidence>
<dbReference type="EMBL" id="KZ819604">
    <property type="protein sequence ID" value="PWN33134.1"/>
    <property type="molecule type" value="Genomic_DNA"/>
</dbReference>
<protein>
    <submittedName>
        <fullName evidence="1">Uncharacterized protein</fullName>
    </submittedName>
</protein>
<dbReference type="GeneID" id="37022733"/>
<dbReference type="InParanoid" id="A0A316V7G5"/>
<proteinExistence type="predicted"/>
<accession>A0A316V7G5</accession>
<evidence type="ECO:0000313" key="2">
    <source>
        <dbReference type="Proteomes" id="UP000245771"/>
    </source>
</evidence>
<dbReference type="Proteomes" id="UP000245771">
    <property type="component" value="Unassembled WGS sequence"/>
</dbReference>
<dbReference type="STRING" id="1280837.A0A316V7G5"/>
<organism evidence="1 2">
    <name type="scientific">Meira miltonrushii</name>
    <dbReference type="NCBI Taxonomy" id="1280837"/>
    <lineage>
        <taxon>Eukaryota</taxon>
        <taxon>Fungi</taxon>
        <taxon>Dikarya</taxon>
        <taxon>Basidiomycota</taxon>
        <taxon>Ustilaginomycotina</taxon>
        <taxon>Exobasidiomycetes</taxon>
        <taxon>Exobasidiales</taxon>
        <taxon>Brachybasidiaceae</taxon>
        <taxon>Meira</taxon>
    </lineage>
</organism>